<dbReference type="EMBL" id="JACXAA010000002">
    <property type="protein sequence ID" value="MBD2752448.1"/>
    <property type="molecule type" value="Genomic_DNA"/>
</dbReference>
<gene>
    <name evidence="1" type="ORF">IC230_06080</name>
</gene>
<proteinExistence type="predicted"/>
<comment type="caution">
    <text evidence="1">The sequence shown here is derived from an EMBL/GenBank/DDBJ whole genome shotgun (WGS) entry which is preliminary data.</text>
</comment>
<keyword evidence="2" id="KW-1185">Reference proteome</keyword>
<organism evidence="1 2">
    <name type="scientific">Spirosoma validum</name>
    <dbReference type="NCBI Taxonomy" id="2771355"/>
    <lineage>
        <taxon>Bacteria</taxon>
        <taxon>Pseudomonadati</taxon>
        <taxon>Bacteroidota</taxon>
        <taxon>Cytophagia</taxon>
        <taxon>Cytophagales</taxon>
        <taxon>Cytophagaceae</taxon>
        <taxon>Spirosoma</taxon>
    </lineage>
</organism>
<dbReference type="Pfam" id="PF22014">
    <property type="entry name" value="DUF6932"/>
    <property type="match status" value="1"/>
</dbReference>
<sequence length="159" mass="18930">MLIFDENELLTPAEGILVTIDDFYAVFVQPFATSETRKRLFQEWVEYNRMLRQEIGEGFTQWIDGSFVTHKMNPKDIDIVSFIPSHLFRKFEKRLDYYWTDNWEREGVDAYLVEQLATYHSRYSDYIVQVENWEKLYTRTKASSKSAGISKGFLILDIE</sequence>
<dbReference type="AlphaFoldDB" id="A0A927AZ76"/>
<reference evidence="1" key="1">
    <citation type="submission" date="2020-09" db="EMBL/GenBank/DDBJ databases">
        <authorList>
            <person name="Kim M.K."/>
        </authorList>
    </citation>
    <scope>NUCLEOTIDE SEQUENCE</scope>
    <source>
        <strain evidence="1">BT704</strain>
    </source>
</reference>
<name>A0A927AZ76_9BACT</name>
<protein>
    <submittedName>
        <fullName evidence="1">Uncharacterized protein</fullName>
    </submittedName>
</protein>
<dbReference type="Proteomes" id="UP000653797">
    <property type="component" value="Unassembled WGS sequence"/>
</dbReference>
<evidence type="ECO:0000313" key="2">
    <source>
        <dbReference type="Proteomes" id="UP000653797"/>
    </source>
</evidence>
<dbReference type="RefSeq" id="WP_191038089.1">
    <property type="nucleotide sequence ID" value="NZ_JACXAA010000002.1"/>
</dbReference>
<dbReference type="InterPro" id="IPR053860">
    <property type="entry name" value="DUF6932"/>
</dbReference>
<evidence type="ECO:0000313" key="1">
    <source>
        <dbReference type="EMBL" id="MBD2752448.1"/>
    </source>
</evidence>
<accession>A0A927AZ76</accession>